<dbReference type="EMBL" id="FNVQ01000001">
    <property type="protein sequence ID" value="SEG21935.1"/>
    <property type="molecule type" value="Genomic_DNA"/>
</dbReference>
<evidence type="ECO:0000313" key="2">
    <source>
        <dbReference type="Proteomes" id="UP000236745"/>
    </source>
</evidence>
<accession>A0A1H5YDX9</accession>
<protein>
    <submittedName>
        <fullName evidence="1">Uncharacterized protein</fullName>
    </submittedName>
</protein>
<dbReference type="Proteomes" id="UP000236745">
    <property type="component" value="Unassembled WGS sequence"/>
</dbReference>
<name>A0A1H5YDX9_9GAMM</name>
<reference evidence="1 2" key="1">
    <citation type="submission" date="2016-10" db="EMBL/GenBank/DDBJ databases">
        <authorList>
            <person name="de Groot N.N."/>
        </authorList>
    </citation>
    <scope>NUCLEOTIDE SEQUENCE [LARGE SCALE GENOMIC DNA]</scope>
    <source>
        <strain evidence="1 2">DSM 22012</strain>
    </source>
</reference>
<proteinExistence type="predicted"/>
<dbReference type="AlphaFoldDB" id="A0A1H5YDX9"/>
<sequence length="75" mass="8144">MAELRPTTCKNCGSPRLAPMDRGTCSCMGGLADVTPEQFIARAKSWGGFVVYSPERDRFVAASIDELPEYFPGGK</sequence>
<keyword evidence="2" id="KW-1185">Reference proteome</keyword>
<organism evidence="1 2">
    <name type="scientific">Marinobacterium lutimaris</name>
    <dbReference type="NCBI Taxonomy" id="568106"/>
    <lineage>
        <taxon>Bacteria</taxon>
        <taxon>Pseudomonadati</taxon>
        <taxon>Pseudomonadota</taxon>
        <taxon>Gammaproteobacteria</taxon>
        <taxon>Oceanospirillales</taxon>
        <taxon>Oceanospirillaceae</taxon>
        <taxon>Marinobacterium</taxon>
    </lineage>
</organism>
<evidence type="ECO:0000313" key="1">
    <source>
        <dbReference type="EMBL" id="SEG21935.1"/>
    </source>
</evidence>
<gene>
    <name evidence="1" type="ORF">SAMN05444390_1011711</name>
</gene>